<dbReference type="SUPFAM" id="SSF51735">
    <property type="entry name" value="NAD(P)-binding Rossmann-fold domains"/>
    <property type="match status" value="1"/>
</dbReference>
<evidence type="ECO:0000259" key="2">
    <source>
        <dbReference type="Pfam" id="PF19051"/>
    </source>
</evidence>
<dbReference type="EC" id="1.1.1.18" evidence="4"/>
<dbReference type="Pfam" id="PF19051">
    <property type="entry name" value="GFO_IDH_MocA_C2"/>
    <property type="match status" value="1"/>
</dbReference>
<reference evidence="3 6" key="2">
    <citation type="submission" date="2024-06" db="EMBL/GenBank/DDBJ databases">
        <title>Soil Sphingobacterium thalpophilum.</title>
        <authorList>
            <person name="Yang J."/>
            <person name="Li J."/>
        </authorList>
    </citation>
    <scope>NUCLEOTIDE SEQUENCE [LARGE SCALE GENOMIC DNA]</scope>
    <source>
        <strain evidence="3 6">22g91tb</strain>
    </source>
</reference>
<evidence type="ECO:0000313" key="6">
    <source>
        <dbReference type="Proteomes" id="UP001566204"/>
    </source>
</evidence>
<sequence length="427" mass="48275">MKRREFIAKGVVSSLAFTIVPRVVLGGNGFLAPSDRINLGFIGVGKQSYTLMHGLNNCKEINTLAACDVDRKKLQAFIGSTTKKLSELGKAQGDVAPYHHYRELLQRKDIDAVVIATPDHWHAQIAVDAARAGKDIYCEKPLALTIAEGRAMVDATRKYKRVFQTGSMQRSSYNFRQAAELVSNGYIGKVKEINVSVGEPVKQCDLPSMPAPDYLDWDMWVGPSPYRGYNPILSPPIEDDKWAWWRGYRDFGGGYITDWGAHMFDIVQWALGMDNSGPVQFIPPKQANANSGLSFVYANGVKVNHVEWGVHNAIQFIGEKGKIEVSREFIRSSPDNLAGLQLTSSDRRLYYSDNHYQDFVDAIKKRSKPICDVEIGHRTSTVCNAINIAYELQKDLKWNPKHEQFDNEYANLLRSRPYRGEWDFRQF</sequence>
<dbReference type="SUPFAM" id="SSF55347">
    <property type="entry name" value="Glyceraldehyde-3-phosphate dehydrogenase-like, C-terminal domain"/>
    <property type="match status" value="1"/>
</dbReference>
<evidence type="ECO:0000313" key="4">
    <source>
        <dbReference type="EMBL" id="VTR44179.1"/>
    </source>
</evidence>
<feature type="domain" description="Gfo/Idh/MocA-like oxidoreductase N-terminal" evidence="1">
    <location>
        <begin position="37"/>
        <end position="166"/>
    </location>
</feature>
<protein>
    <submittedName>
        <fullName evidence="3">Gfo/Idh/MocA family oxidoreductase</fullName>
    </submittedName>
    <submittedName>
        <fullName evidence="4">Inositol 2-dehydrogenase</fullName>
        <ecNumber evidence="4">1.1.1.18</ecNumber>
    </submittedName>
</protein>
<organism evidence="4 5">
    <name type="scientific">Sphingobacterium thalpophilum</name>
    <dbReference type="NCBI Taxonomy" id="259"/>
    <lineage>
        <taxon>Bacteria</taxon>
        <taxon>Pseudomonadati</taxon>
        <taxon>Bacteroidota</taxon>
        <taxon>Sphingobacteriia</taxon>
        <taxon>Sphingobacteriales</taxon>
        <taxon>Sphingobacteriaceae</taxon>
        <taxon>Sphingobacterium</taxon>
    </lineage>
</organism>
<dbReference type="InterPro" id="IPR000683">
    <property type="entry name" value="Gfo/Idh/MocA-like_OxRdtase_N"/>
</dbReference>
<dbReference type="AlphaFoldDB" id="A0A4U9VFN4"/>
<dbReference type="Pfam" id="PF01408">
    <property type="entry name" value="GFO_IDH_MocA"/>
    <property type="match status" value="1"/>
</dbReference>
<dbReference type="GO" id="GO:0000166">
    <property type="term" value="F:nucleotide binding"/>
    <property type="evidence" value="ECO:0007669"/>
    <property type="project" value="InterPro"/>
</dbReference>
<gene>
    <name evidence="4" type="primary">iolG_4</name>
    <name evidence="3" type="ORF">ABTW24_22060</name>
    <name evidence="4" type="ORF">NCTC11429_02996</name>
</gene>
<feature type="domain" description="Gfo/Idh/MocA-like oxidoreductase bacterial type C-terminal" evidence="2">
    <location>
        <begin position="203"/>
        <end position="423"/>
    </location>
</feature>
<evidence type="ECO:0000313" key="5">
    <source>
        <dbReference type="Proteomes" id="UP000308196"/>
    </source>
</evidence>
<dbReference type="Proteomes" id="UP001566204">
    <property type="component" value="Unassembled WGS sequence"/>
</dbReference>
<dbReference type="Gene3D" id="3.30.360.10">
    <property type="entry name" value="Dihydrodipicolinate Reductase, domain 2"/>
    <property type="match status" value="1"/>
</dbReference>
<proteinExistence type="predicted"/>
<dbReference type="EMBL" id="JBEOQB010000007">
    <property type="protein sequence ID" value="MEZ0454292.1"/>
    <property type="molecule type" value="Genomic_DNA"/>
</dbReference>
<keyword evidence="4" id="KW-0560">Oxidoreductase</keyword>
<dbReference type="GO" id="GO:0050112">
    <property type="term" value="F:inositol 2-dehydrogenase (NAD+) activity"/>
    <property type="evidence" value="ECO:0007669"/>
    <property type="project" value="UniProtKB-EC"/>
</dbReference>
<dbReference type="PANTHER" id="PTHR43818">
    <property type="entry name" value="BCDNA.GH03377"/>
    <property type="match status" value="1"/>
</dbReference>
<dbReference type="InterPro" id="IPR050463">
    <property type="entry name" value="Gfo/Idh/MocA_oxidrdct_glycsds"/>
</dbReference>
<dbReference type="PANTHER" id="PTHR43818:SF5">
    <property type="entry name" value="OXIDOREDUCTASE FAMILY PROTEIN"/>
    <property type="match status" value="1"/>
</dbReference>
<dbReference type="Proteomes" id="UP000308196">
    <property type="component" value="Chromosome"/>
</dbReference>
<dbReference type="GeneID" id="78463688"/>
<dbReference type="InterPro" id="IPR036291">
    <property type="entry name" value="NAD(P)-bd_dom_sf"/>
</dbReference>
<dbReference type="STRING" id="1123265.GCA_000686625_02675"/>
<dbReference type="EMBL" id="LR590484">
    <property type="protein sequence ID" value="VTR44179.1"/>
    <property type="molecule type" value="Genomic_DNA"/>
</dbReference>
<reference evidence="4 5" key="1">
    <citation type="submission" date="2019-05" db="EMBL/GenBank/DDBJ databases">
        <authorList>
            <consortium name="Pathogen Informatics"/>
        </authorList>
    </citation>
    <scope>NUCLEOTIDE SEQUENCE [LARGE SCALE GENOMIC DNA]</scope>
    <source>
        <strain evidence="4 5">NCTC11429</strain>
    </source>
</reference>
<keyword evidence="6" id="KW-1185">Reference proteome</keyword>
<evidence type="ECO:0000259" key="1">
    <source>
        <dbReference type="Pfam" id="PF01408"/>
    </source>
</evidence>
<dbReference type="InterPro" id="IPR043906">
    <property type="entry name" value="Gfo/Idh/MocA_OxRdtase_bact_C"/>
</dbReference>
<dbReference type="KEGG" id="stha:NCTC11429_02996"/>
<dbReference type="RefSeq" id="WP_028069785.1">
    <property type="nucleotide sequence ID" value="NZ_CP141191.1"/>
</dbReference>
<dbReference type="Gene3D" id="3.40.50.720">
    <property type="entry name" value="NAD(P)-binding Rossmann-like Domain"/>
    <property type="match status" value="1"/>
</dbReference>
<accession>A0A4U9VFN4</accession>
<evidence type="ECO:0000313" key="3">
    <source>
        <dbReference type="EMBL" id="MEZ0454292.1"/>
    </source>
</evidence>
<name>A0A4U9VFN4_9SPHI</name>